<protein>
    <submittedName>
        <fullName evidence="1">Type III secretion system chaperone</fullName>
    </submittedName>
</protein>
<dbReference type="Gene3D" id="3.30.1460.10">
    <property type="match status" value="1"/>
</dbReference>
<accession>A0ABT0L711</accession>
<keyword evidence="2" id="KW-1185">Reference proteome</keyword>
<reference evidence="1 2" key="1">
    <citation type="submission" date="2022-01" db="EMBL/GenBank/DDBJ databases">
        <title>Whole genome-based taxonomy of the Shewanellaceae.</title>
        <authorList>
            <person name="Martin-Rodriguez A.J."/>
        </authorList>
    </citation>
    <scope>NUCLEOTIDE SEQUENCE [LARGE SCALE GENOMIC DNA]</scope>
    <source>
        <strain evidence="1 2">DSM 17177</strain>
    </source>
</reference>
<proteinExistence type="predicted"/>
<evidence type="ECO:0000313" key="1">
    <source>
        <dbReference type="EMBL" id="MCL1123354.1"/>
    </source>
</evidence>
<evidence type="ECO:0000313" key="2">
    <source>
        <dbReference type="Proteomes" id="UP001203423"/>
    </source>
</evidence>
<name>A0ABT0L711_9GAMM</name>
<dbReference type="RefSeq" id="WP_248938636.1">
    <property type="nucleotide sequence ID" value="NZ_JAKIKS010000004.1"/>
</dbReference>
<organism evidence="1 2">
    <name type="scientific">Shewanella surugensis</name>
    <dbReference type="NCBI Taxonomy" id="212020"/>
    <lineage>
        <taxon>Bacteria</taxon>
        <taxon>Pseudomonadati</taxon>
        <taxon>Pseudomonadota</taxon>
        <taxon>Gammaproteobacteria</taxon>
        <taxon>Alteromonadales</taxon>
        <taxon>Shewanellaceae</taxon>
        <taxon>Shewanella</taxon>
    </lineage>
</organism>
<sequence length="131" mass="15202">MKNSPIFESFIEDYNNISIGNKLSVLNDCASFCVDEKFDVHIVFFDETQSVHIISYIKIIAENTRQQAYEILLEANYLAVLDGSFSITPDKKYIAYNESYPIVKITPFELEVIIYRVIKISQKTLFNYHSI</sequence>
<gene>
    <name evidence="1" type="ORF">L2764_02370</name>
</gene>
<dbReference type="Proteomes" id="UP001203423">
    <property type="component" value="Unassembled WGS sequence"/>
</dbReference>
<dbReference type="SUPFAM" id="SSF69635">
    <property type="entry name" value="Type III secretory system chaperone-like"/>
    <property type="match status" value="1"/>
</dbReference>
<dbReference type="EMBL" id="JAKIKS010000004">
    <property type="protein sequence ID" value="MCL1123354.1"/>
    <property type="molecule type" value="Genomic_DNA"/>
</dbReference>
<comment type="caution">
    <text evidence="1">The sequence shown here is derived from an EMBL/GenBank/DDBJ whole genome shotgun (WGS) entry which is preliminary data.</text>
</comment>